<reference evidence="2 3" key="1">
    <citation type="submission" date="2020-07" db="EMBL/GenBank/DDBJ databases">
        <title>Sequencing the genomes of 1000 actinobacteria strains.</title>
        <authorList>
            <person name="Klenk H.-P."/>
        </authorList>
    </citation>
    <scope>NUCLEOTIDE SEQUENCE [LARGE SCALE GENOMIC DNA]</scope>
    <source>
        <strain evidence="2 3">CXB654</strain>
    </source>
</reference>
<feature type="compositionally biased region" description="Low complexity" evidence="1">
    <location>
        <begin position="231"/>
        <end position="247"/>
    </location>
</feature>
<dbReference type="SUPFAM" id="SSF52540">
    <property type="entry name" value="P-loop containing nucleoside triphosphate hydrolases"/>
    <property type="match status" value="1"/>
</dbReference>
<feature type="region of interest" description="Disordered" evidence="1">
    <location>
        <begin position="229"/>
        <end position="254"/>
    </location>
</feature>
<name>A0A852U299_9ACTN</name>
<proteinExistence type="predicted"/>
<feature type="compositionally biased region" description="Polar residues" evidence="1">
    <location>
        <begin position="739"/>
        <end position="755"/>
    </location>
</feature>
<evidence type="ECO:0000313" key="2">
    <source>
        <dbReference type="EMBL" id="NYE50241.1"/>
    </source>
</evidence>
<comment type="caution">
    <text evidence="2">The sequence shown here is derived from an EMBL/GenBank/DDBJ whole genome shotgun (WGS) entry which is preliminary data.</text>
</comment>
<feature type="region of interest" description="Disordered" evidence="1">
    <location>
        <begin position="725"/>
        <end position="782"/>
    </location>
</feature>
<sequence length="811" mass="85920">MNKATRADLDAVGKFLTAYYLGAPGLLHIGSKEDFAGKTFATDPNGINAAVAYVGERDAAGSQGIYARPTTLAHELQPGKRGGAADSRSFLGFWTDLDYAGPGHKDDGLPPDEETAHKVYAEAGLPAPTILVNSGGGLYHHVLLDEPCDIADVQAREEIKRLSRRWHTRIKAAAERLGWSYGTGVSDLARVLRIPGTVNRKPGVGRVATAEYSGEIYSLDRLRELLDEESGAPAPAEQAPAASPTPSHGDGPFDVLSQEAAWANLLEPHGWTYVGSDRDGAELWLRPGDATSAHSARAGYKGIPTFNVHSTSAGLPTVEEHGGHPLTMGRLFAHLNHGGDEHAAARDLRWAALDDPRATAAARRLPSPVLTAIRQTCHTNSDQAAMIADILPPPANAADVHSANARAAVEESPGAPITDRLSALRALLIDSDGLDGIPDPEPIIDRVLYRDSLAWVHGKPGHGKSFVSLDWAGCVATGRTWQQHTISHPGTVVYLVAEGVTGVRQRVRAWEDAAGTRMDGVKFLPVAVQLLSHIDRDAFVRLVAELAPVLVVIDTQARVTVGADENSAQDMGKLVAAADTIREATGACVLLVHHEARAGDTLRGSTALEGAATTLIRITKDGPTVRVDCTKQKDAEPFPPILLRLVFHGAGAVLQSHSGVGLAEELAGAERKLLDVMRDSFGTTGATGTQLRDASEASKSSFYRALNGLLKKGLLRNTGTDKSPFYTLPEGAAPRVVPSSPNQSRETAGDQSQVPLSLESGTGGTGAGRHLDATSDLGPSRKCRKCGNAFRSAESPDYCHDCRYPNRGAAA</sequence>
<dbReference type="Proteomes" id="UP000589036">
    <property type="component" value="Unassembled WGS sequence"/>
</dbReference>
<evidence type="ECO:0000313" key="3">
    <source>
        <dbReference type="Proteomes" id="UP000589036"/>
    </source>
</evidence>
<evidence type="ECO:0008006" key="4">
    <source>
        <dbReference type="Google" id="ProtNLM"/>
    </source>
</evidence>
<dbReference type="Pfam" id="PF13481">
    <property type="entry name" value="AAA_25"/>
    <property type="match status" value="1"/>
</dbReference>
<organism evidence="2 3">
    <name type="scientific">Spinactinospora alkalitolerans</name>
    <dbReference type="NCBI Taxonomy" id="687207"/>
    <lineage>
        <taxon>Bacteria</taxon>
        <taxon>Bacillati</taxon>
        <taxon>Actinomycetota</taxon>
        <taxon>Actinomycetes</taxon>
        <taxon>Streptosporangiales</taxon>
        <taxon>Nocardiopsidaceae</taxon>
        <taxon>Spinactinospora</taxon>
    </lineage>
</organism>
<gene>
    <name evidence="2" type="ORF">HDA32_005361</name>
</gene>
<evidence type="ECO:0000256" key="1">
    <source>
        <dbReference type="SAM" id="MobiDB-lite"/>
    </source>
</evidence>
<dbReference type="Gene3D" id="3.40.50.300">
    <property type="entry name" value="P-loop containing nucleotide triphosphate hydrolases"/>
    <property type="match status" value="1"/>
</dbReference>
<protein>
    <recommendedName>
        <fullName evidence="4">AAA family ATPase</fullName>
    </recommendedName>
</protein>
<dbReference type="EMBL" id="JACCCC010000001">
    <property type="protein sequence ID" value="NYE50241.1"/>
    <property type="molecule type" value="Genomic_DNA"/>
</dbReference>
<dbReference type="AlphaFoldDB" id="A0A852U299"/>
<dbReference type="RefSeq" id="WP_179645751.1">
    <property type="nucleotide sequence ID" value="NZ_BAAAYY010000014.1"/>
</dbReference>
<dbReference type="InterPro" id="IPR027417">
    <property type="entry name" value="P-loop_NTPase"/>
</dbReference>
<accession>A0A852U299</accession>
<keyword evidence="3" id="KW-1185">Reference proteome</keyword>